<dbReference type="GO" id="GO:0003735">
    <property type="term" value="F:structural constituent of ribosome"/>
    <property type="evidence" value="ECO:0007669"/>
    <property type="project" value="InterPro"/>
</dbReference>
<evidence type="ECO:0000313" key="8">
    <source>
        <dbReference type="Proteomes" id="UP000034894"/>
    </source>
</evidence>
<evidence type="ECO:0000256" key="4">
    <source>
        <dbReference type="ARBA" id="ARBA00035244"/>
    </source>
</evidence>
<dbReference type="HAMAP" id="MF_01328_B">
    <property type="entry name" value="Ribosomal_uL4_B"/>
    <property type="match status" value="1"/>
</dbReference>
<dbReference type="PANTHER" id="PTHR10746:SF6">
    <property type="entry name" value="LARGE RIBOSOMAL SUBUNIT PROTEIN UL4M"/>
    <property type="match status" value="1"/>
</dbReference>
<evidence type="ECO:0000256" key="1">
    <source>
        <dbReference type="ARBA" id="ARBA00010528"/>
    </source>
</evidence>
<dbReference type="GO" id="GO:0006412">
    <property type="term" value="P:translation"/>
    <property type="evidence" value="ECO:0007669"/>
    <property type="project" value="UniProtKB-UniRule"/>
</dbReference>
<dbReference type="AlphaFoldDB" id="A0A0G1DEG7"/>
<evidence type="ECO:0000256" key="5">
    <source>
        <dbReference type="HAMAP-Rule" id="MF_01328"/>
    </source>
</evidence>
<evidence type="ECO:0000313" key="7">
    <source>
        <dbReference type="EMBL" id="KKS96012.1"/>
    </source>
</evidence>
<comment type="caution">
    <text evidence="7">The sequence shown here is derived from an EMBL/GenBank/DDBJ whole genome shotgun (WGS) entry which is preliminary data.</text>
</comment>
<gene>
    <name evidence="5" type="primary">rplD</name>
    <name evidence="7" type="ORF">UV73_C0012G0040</name>
</gene>
<accession>A0A0G1DEG7</accession>
<keyword evidence="2 5" id="KW-0689">Ribosomal protein</keyword>
<dbReference type="GO" id="GO:0005840">
    <property type="term" value="C:ribosome"/>
    <property type="evidence" value="ECO:0007669"/>
    <property type="project" value="UniProtKB-KW"/>
</dbReference>
<dbReference type="GO" id="GO:0019843">
    <property type="term" value="F:rRNA binding"/>
    <property type="evidence" value="ECO:0007669"/>
    <property type="project" value="UniProtKB-UniRule"/>
</dbReference>
<keyword evidence="5" id="KW-0694">RNA-binding</keyword>
<dbReference type="InterPro" id="IPR023574">
    <property type="entry name" value="Ribosomal_uL4_dom_sf"/>
</dbReference>
<dbReference type="STRING" id="1618443.UV73_C0012G0040"/>
<dbReference type="InterPro" id="IPR013005">
    <property type="entry name" value="Ribosomal_uL4-like"/>
</dbReference>
<feature type="compositionally biased region" description="Basic residues" evidence="6">
    <location>
        <begin position="243"/>
        <end position="254"/>
    </location>
</feature>
<evidence type="ECO:0000256" key="3">
    <source>
        <dbReference type="ARBA" id="ARBA00023274"/>
    </source>
</evidence>
<sequence length="254" mass="28251">MPSKKIVKTDTKAKSKTEALLETALYNHEGKASGKISLPKEVFDREAKPELLNMAVRIYLANQRSGTHKAKTRGMVTGSTRKLFRQKGTGRARHGDIKAPIFIGGGVAHGPLPRDYRLAFPKKMKRLALYGALTAKYRENSLKVVAKMEELQPKTRDLFRVLKNLDLEPDKKNEKMTTLLITDGKADNLVKAGRNLANVKVSPVNQLSAYEVLVNRKLVMTQKAVKMLTSDDEAPAKTEAKKTVKKSPKKISKS</sequence>
<name>A0A0G1DEG7_9BACT</name>
<dbReference type="SUPFAM" id="SSF52166">
    <property type="entry name" value="Ribosomal protein L4"/>
    <property type="match status" value="1"/>
</dbReference>
<feature type="region of interest" description="Disordered" evidence="6">
    <location>
        <begin position="230"/>
        <end position="254"/>
    </location>
</feature>
<dbReference type="EMBL" id="LCFP01000012">
    <property type="protein sequence ID" value="KKS96012.1"/>
    <property type="molecule type" value="Genomic_DNA"/>
</dbReference>
<dbReference type="PANTHER" id="PTHR10746">
    <property type="entry name" value="50S RIBOSOMAL PROTEIN L4"/>
    <property type="match status" value="1"/>
</dbReference>
<reference evidence="7 8" key="1">
    <citation type="journal article" date="2015" name="Nature">
        <title>rRNA introns, odd ribosomes, and small enigmatic genomes across a large radiation of phyla.</title>
        <authorList>
            <person name="Brown C.T."/>
            <person name="Hug L.A."/>
            <person name="Thomas B.C."/>
            <person name="Sharon I."/>
            <person name="Castelle C.J."/>
            <person name="Singh A."/>
            <person name="Wilkins M.J."/>
            <person name="Williams K.H."/>
            <person name="Banfield J.F."/>
        </authorList>
    </citation>
    <scope>NUCLEOTIDE SEQUENCE [LARGE SCALE GENOMIC DNA]</scope>
</reference>
<comment type="similarity">
    <text evidence="1 5">Belongs to the universal ribosomal protein uL4 family.</text>
</comment>
<comment type="function">
    <text evidence="5">Forms part of the polypeptide exit tunnel.</text>
</comment>
<proteinExistence type="inferred from homology"/>
<protein>
    <recommendedName>
        <fullName evidence="4 5">Large ribosomal subunit protein uL4</fullName>
    </recommendedName>
</protein>
<dbReference type="Gene3D" id="3.40.1370.10">
    <property type="match status" value="1"/>
</dbReference>
<evidence type="ECO:0000256" key="2">
    <source>
        <dbReference type="ARBA" id="ARBA00022980"/>
    </source>
</evidence>
<keyword evidence="5" id="KW-0699">rRNA-binding</keyword>
<dbReference type="InterPro" id="IPR002136">
    <property type="entry name" value="Ribosomal_uL4"/>
</dbReference>
<comment type="function">
    <text evidence="5">One of the primary rRNA binding proteins, this protein initially binds near the 5'-end of the 23S rRNA. It is important during the early stages of 50S assembly. It makes multiple contacts with different domains of the 23S rRNA in the assembled 50S subunit and ribosome.</text>
</comment>
<dbReference type="NCBIfam" id="TIGR03953">
    <property type="entry name" value="rplD_bact"/>
    <property type="match status" value="1"/>
</dbReference>
<dbReference type="Proteomes" id="UP000034894">
    <property type="component" value="Unassembled WGS sequence"/>
</dbReference>
<dbReference type="Pfam" id="PF00573">
    <property type="entry name" value="Ribosomal_L4"/>
    <property type="match status" value="1"/>
</dbReference>
<organism evidence="7 8">
    <name type="scientific">Candidatus Gottesmanbacteria bacterium GW2011_GWA2_43_14</name>
    <dbReference type="NCBI Taxonomy" id="1618443"/>
    <lineage>
        <taxon>Bacteria</taxon>
        <taxon>Candidatus Gottesmaniibacteriota</taxon>
    </lineage>
</organism>
<dbReference type="PATRIC" id="fig|1618443.3.peg.1366"/>
<comment type="subunit">
    <text evidence="5">Part of the 50S ribosomal subunit.</text>
</comment>
<evidence type="ECO:0000256" key="6">
    <source>
        <dbReference type="SAM" id="MobiDB-lite"/>
    </source>
</evidence>
<dbReference type="GO" id="GO:1990904">
    <property type="term" value="C:ribonucleoprotein complex"/>
    <property type="evidence" value="ECO:0007669"/>
    <property type="project" value="UniProtKB-KW"/>
</dbReference>
<keyword evidence="3 5" id="KW-0687">Ribonucleoprotein</keyword>